<feature type="transmembrane region" description="Helical" evidence="9">
    <location>
        <begin position="869"/>
        <end position="887"/>
    </location>
</feature>
<dbReference type="Gene3D" id="3.30.70.1430">
    <property type="entry name" value="Multidrug efflux transporter AcrB pore domain"/>
    <property type="match status" value="2"/>
</dbReference>
<dbReference type="EMBL" id="LJTC01000006">
    <property type="protein sequence ID" value="KPM83607.1"/>
    <property type="molecule type" value="Genomic_DNA"/>
</dbReference>
<dbReference type="FunFam" id="1.20.1640.10:FF:000001">
    <property type="entry name" value="Efflux pump membrane transporter"/>
    <property type="match status" value="1"/>
</dbReference>
<dbReference type="Gene3D" id="1.20.1640.10">
    <property type="entry name" value="Multidrug efflux transporter AcrB transmembrane domain"/>
    <property type="match status" value="2"/>
</dbReference>
<dbReference type="PANTHER" id="PTHR32063">
    <property type="match status" value="1"/>
</dbReference>
<dbReference type="GO" id="GO:0015562">
    <property type="term" value="F:efflux transmembrane transporter activity"/>
    <property type="evidence" value="ECO:0007669"/>
    <property type="project" value="InterPro"/>
</dbReference>
<dbReference type="Pfam" id="PF00873">
    <property type="entry name" value="ACR_tran"/>
    <property type="match status" value="1"/>
</dbReference>
<comment type="caution">
    <text evidence="10">The sequence shown here is derived from an EMBL/GenBank/DDBJ whole genome shotgun (WGS) entry which is preliminary data.</text>
</comment>
<evidence type="ECO:0000256" key="1">
    <source>
        <dbReference type="ARBA" id="ARBA00004429"/>
    </source>
</evidence>
<accession>A0A0P7DVW3</accession>
<evidence type="ECO:0000256" key="7">
    <source>
        <dbReference type="ARBA" id="ARBA00022989"/>
    </source>
</evidence>
<keyword evidence="6 9" id="KW-0812">Transmembrane</keyword>
<feature type="transmembrane region" description="Helical" evidence="9">
    <location>
        <begin position="437"/>
        <end position="461"/>
    </location>
</feature>
<evidence type="ECO:0000256" key="4">
    <source>
        <dbReference type="ARBA" id="ARBA00022475"/>
    </source>
</evidence>
<dbReference type="InterPro" id="IPR001036">
    <property type="entry name" value="Acrflvin-R"/>
</dbReference>
<feature type="transmembrane region" description="Helical" evidence="9">
    <location>
        <begin position="343"/>
        <end position="362"/>
    </location>
</feature>
<feature type="transmembrane region" description="Helical" evidence="9">
    <location>
        <begin position="473"/>
        <end position="500"/>
    </location>
</feature>
<feature type="transmembrane region" description="Helical" evidence="9">
    <location>
        <begin position="537"/>
        <end position="554"/>
    </location>
</feature>
<dbReference type="PATRIC" id="fig|570156.3.peg.3287"/>
<dbReference type="GO" id="GO:0005886">
    <property type="term" value="C:plasma membrane"/>
    <property type="evidence" value="ECO:0007669"/>
    <property type="project" value="UniProtKB-SubCell"/>
</dbReference>
<dbReference type="GO" id="GO:0042910">
    <property type="term" value="F:xenobiotic transmembrane transporter activity"/>
    <property type="evidence" value="ECO:0007669"/>
    <property type="project" value="TreeGrafter"/>
</dbReference>
<protein>
    <recommendedName>
        <fullName evidence="9">Efflux pump membrane transporter</fullName>
    </recommendedName>
</protein>
<dbReference type="RefSeq" id="WP_054553063.1">
    <property type="nucleotide sequence ID" value="NZ_LJTC01000006.1"/>
</dbReference>
<evidence type="ECO:0000256" key="2">
    <source>
        <dbReference type="ARBA" id="ARBA00010942"/>
    </source>
</evidence>
<feature type="transmembrane region" description="Helical" evidence="9">
    <location>
        <begin position="12"/>
        <end position="31"/>
    </location>
</feature>
<dbReference type="FunFam" id="3.30.70.1430:FF:000001">
    <property type="entry name" value="Efflux pump membrane transporter"/>
    <property type="match status" value="1"/>
</dbReference>
<evidence type="ECO:0000256" key="5">
    <source>
        <dbReference type="ARBA" id="ARBA00022519"/>
    </source>
</evidence>
<gene>
    <name evidence="10" type="ORF">AOG27_11005</name>
</gene>
<proteinExistence type="inferred from homology"/>
<reference evidence="10 11" key="1">
    <citation type="submission" date="2015-09" db="EMBL/GenBank/DDBJ databases">
        <title>Draft Genome Sequence of Pseudoalteromonas lipolytica UCD-48B.</title>
        <authorList>
            <person name="Krusor M."/>
            <person name="Coil D.A."/>
            <person name="Lang J.M."/>
            <person name="Eisen J.A."/>
            <person name="Alexiev A."/>
        </authorList>
    </citation>
    <scope>NUCLEOTIDE SEQUENCE [LARGE SCALE GENOMIC DNA]</scope>
    <source>
        <strain evidence="10 11">UCD-48B</strain>
    </source>
</reference>
<comment type="similarity">
    <text evidence="2 9">Belongs to the resistance-nodulation-cell division (RND) (TC 2.A.6) family.</text>
</comment>
<feature type="transmembrane region" description="Helical" evidence="9">
    <location>
        <begin position="966"/>
        <end position="985"/>
    </location>
</feature>
<dbReference type="InterPro" id="IPR004764">
    <property type="entry name" value="MdtF-like"/>
</dbReference>
<evidence type="ECO:0000313" key="10">
    <source>
        <dbReference type="EMBL" id="KPM83607.1"/>
    </source>
</evidence>
<dbReference type="AlphaFoldDB" id="A0A0P7DVW3"/>
<feature type="transmembrane region" description="Helical" evidence="9">
    <location>
        <begin position="894"/>
        <end position="914"/>
    </location>
</feature>
<dbReference type="NCBIfam" id="NF000282">
    <property type="entry name" value="RND_permease_1"/>
    <property type="match status" value="1"/>
</dbReference>
<keyword evidence="8 9" id="KW-0472">Membrane</keyword>
<dbReference type="OrthoDB" id="9757904at2"/>
<dbReference type="SUPFAM" id="SSF82693">
    <property type="entry name" value="Multidrug efflux transporter AcrB pore domain, PN1, PN2, PC1 and PC2 subdomains"/>
    <property type="match status" value="3"/>
</dbReference>
<dbReference type="Gene3D" id="3.30.2090.10">
    <property type="entry name" value="Multidrug efflux transporter AcrB TolC docking domain, DN and DC subdomains"/>
    <property type="match status" value="2"/>
</dbReference>
<evidence type="ECO:0000256" key="8">
    <source>
        <dbReference type="ARBA" id="ARBA00023136"/>
    </source>
</evidence>
<feature type="transmembrane region" description="Helical" evidence="9">
    <location>
        <begin position="1005"/>
        <end position="1024"/>
    </location>
</feature>
<dbReference type="GO" id="GO:0009636">
    <property type="term" value="P:response to toxic substance"/>
    <property type="evidence" value="ECO:0007669"/>
    <property type="project" value="UniProtKB-ARBA"/>
</dbReference>
<organism evidence="10 11">
    <name type="scientific">Pseudoalteromonas lipolytica</name>
    <dbReference type="NCBI Taxonomy" id="570156"/>
    <lineage>
        <taxon>Bacteria</taxon>
        <taxon>Pseudomonadati</taxon>
        <taxon>Pseudomonadota</taxon>
        <taxon>Gammaproteobacteria</taxon>
        <taxon>Alteromonadales</taxon>
        <taxon>Pseudoalteromonadaceae</taxon>
        <taxon>Pseudoalteromonas</taxon>
    </lineage>
</organism>
<name>A0A0P7DVW3_9GAMM</name>
<dbReference type="SUPFAM" id="SSF82714">
    <property type="entry name" value="Multidrug efflux transporter AcrB TolC docking domain, DN and DC subdomains"/>
    <property type="match status" value="2"/>
</dbReference>
<feature type="transmembrane region" description="Helical" evidence="9">
    <location>
        <begin position="920"/>
        <end position="945"/>
    </location>
</feature>
<dbReference type="STRING" id="570156.AOG27_11005"/>
<evidence type="ECO:0000256" key="6">
    <source>
        <dbReference type="ARBA" id="ARBA00022692"/>
    </source>
</evidence>
<feature type="transmembrane region" description="Helical" evidence="9">
    <location>
        <begin position="369"/>
        <end position="390"/>
    </location>
</feature>
<keyword evidence="3 9" id="KW-0813">Transport</keyword>
<feature type="transmembrane region" description="Helical" evidence="9">
    <location>
        <begin position="396"/>
        <end position="416"/>
    </location>
</feature>
<keyword evidence="5 9" id="KW-0997">Cell inner membrane</keyword>
<dbReference type="Gene3D" id="3.30.70.1320">
    <property type="entry name" value="Multidrug efflux transporter AcrB pore domain like"/>
    <property type="match status" value="1"/>
</dbReference>
<evidence type="ECO:0000256" key="3">
    <source>
        <dbReference type="ARBA" id="ARBA00022448"/>
    </source>
</evidence>
<evidence type="ECO:0000256" key="9">
    <source>
        <dbReference type="RuleBase" id="RU364070"/>
    </source>
</evidence>
<dbReference type="PANTHER" id="PTHR32063:SF76">
    <property type="entry name" value="EFFLUX PUMP MEMBRANE TRANSPORTER"/>
    <property type="match status" value="1"/>
</dbReference>
<comment type="subcellular location">
    <subcellularLocation>
        <location evidence="1 9">Cell inner membrane</location>
        <topology evidence="1 9">Multi-pass membrane protein</topology>
    </subcellularLocation>
</comment>
<dbReference type="PRINTS" id="PR00702">
    <property type="entry name" value="ACRIFLAVINRP"/>
</dbReference>
<dbReference type="Proteomes" id="UP000050378">
    <property type="component" value="Unassembled WGS sequence"/>
</dbReference>
<dbReference type="Gene3D" id="3.30.70.1440">
    <property type="entry name" value="Multidrug efflux transporter AcrB pore domain"/>
    <property type="match status" value="1"/>
</dbReference>
<dbReference type="InterPro" id="IPR027463">
    <property type="entry name" value="AcrB_DN_DC_subdom"/>
</dbReference>
<dbReference type="NCBIfam" id="TIGR00915">
    <property type="entry name" value="2A0602"/>
    <property type="match status" value="1"/>
</dbReference>
<sequence>MFSRYFIDRPIFAFVISIVIVLAGLAAMRSLPVAQYPEIAPPVVQVTAAYPGASADVLEQTVATPIENAITGVEGMMYMSSTSTSAGSTTIEVTFEIGTDVDQAAVNVNNRVKQVEARLPEETRRQGVVVQKGSSSFLQVHAFYSPDGTRSSLWTSNYVTMNVLDRVKRIPGTTSVQIFGAKDYAMRIWLRPDVMSQLGVTVEEIAGAIRVQNSQYAAGKIGATPTTQSPQELVYSVTAQGRLSEPEQFENIIIRSNTDGSSLRLKDVARVELGSKDYNFKGTINGKEAVLLGIFLQPGANALDVAEEVNSVIEEMKSQFPTGLAHLTSYDTTRFVEVSIREVVKTLLEAMVLVFLVVYLFLQNWRATLIPTLAVPVSLLGTFAGMYMLGYSINSLTLFGMVLSIGIVVDDAIVVLENVERIMHEEGLGAREAAVKAMGEVSGPVVAIVLVLCSVFVPIAFLGGLTGELFRQFAITISIAVSLSGVVALTMTPALCVLILKQEHKQTARFFLWFNDMFTKITGRYVGAVGFMVRRGLLGLILMTGMIAATIGLWQNTPGSLVPDEDQGYYISAIFLPDGSSLERTEQVTQQVVEAVQSNPANENVVAFTGFDFIGGGYKNSAATLFVTQKHWDEREVDTKALVQELFMKTAGIKEALVLAFNPPAIFGLGNTGGFEFYIQNKGDSDPDKLQHAMQLMTAEAQKSPIISGLQTLWRPDAPQLRVDVDREQARAMGVEIDDAFTALAGNLGTYYVNDFNKFGRAWQVLMSADAEFRMKPDDIGRIYVKNNQGTMVPLSAFTTIEYSRGPENLNRYNNLPAVKLMGNAAPGYSSGQAIAEVERIAQAVLPPNMTYEWTGSAFQEKRSSGTTGIALGLAVIMVFLILAALYERWSLPLSVMLALPFGTFGALIAVWVVGMTNDVYFQIGLVTLLGLASKNAILIVEYALMKHQQGWSASTAALEAARLRFRPIIMTSLAFILGVVPLVLSSGAGAGARHSVGTGVMGGMMAATFLAVFFVPLFFYWLTARKLTEKRSRQELADEIAEHHQQEHVKTQEGNL</sequence>
<keyword evidence="4" id="KW-1003">Cell membrane</keyword>
<evidence type="ECO:0000313" key="11">
    <source>
        <dbReference type="Proteomes" id="UP000050378"/>
    </source>
</evidence>
<keyword evidence="7 9" id="KW-1133">Transmembrane helix</keyword>
<dbReference type="SUPFAM" id="SSF82866">
    <property type="entry name" value="Multidrug efflux transporter AcrB transmembrane domain"/>
    <property type="match status" value="2"/>
</dbReference>